<sequence length="432" mass="46047">MTSSTSDPSTPASAPSPAPAPSGDLTPAAFLPDELLETFRERAVTHDRENTFPEQDLADLRERGYLHLLVPTEMGGLGGTLLQASRIQRRLAKAAPATALSMNMHLVITGAALHAHRLGTDGVRGILEDAAANRLFAFGISEAGNEAMLFDSSTTAEPITGADSENAGGYEFTGTKIFTSLGPVWDRLVVHGRITNGAGEADGTGDDDPRLVFGVLERTDAVEVKDDWDTHGMRATQSRTTRLHKAPVTADRLITTTPVGPNQEPFVMGIFGAFELLIASVYTGIAERAVEVGAQIATTRKSVTRGIVHADDPDIRWRLADAAIGIDGVILQLEKVTADLDALGTGETGPGITDHGPRWFLHFSGVKSRATEAAIAAVDQVLRASGGSHYFRRSELERLSRDVRAGLYHPSDEESVHASYAKALLGDVGAER</sequence>
<comment type="caution">
    <text evidence="5">The sequence shown here is derived from an EMBL/GenBank/DDBJ whole genome shotgun (WGS) entry which is preliminary data.</text>
</comment>
<dbReference type="SUPFAM" id="SSF56645">
    <property type="entry name" value="Acyl-CoA dehydrogenase NM domain-like"/>
    <property type="match status" value="1"/>
</dbReference>
<dbReference type="EMBL" id="AORC01000005">
    <property type="protein sequence ID" value="EYT50153.1"/>
    <property type="molecule type" value="Genomic_DNA"/>
</dbReference>
<feature type="region of interest" description="Disordered" evidence="2">
    <location>
        <begin position="1"/>
        <end position="27"/>
    </location>
</feature>
<dbReference type="GO" id="GO:0050660">
    <property type="term" value="F:flavin adenine dinucleotide binding"/>
    <property type="evidence" value="ECO:0007669"/>
    <property type="project" value="InterPro"/>
</dbReference>
<dbReference type="PANTHER" id="PTHR43884">
    <property type="entry name" value="ACYL-COA DEHYDROGENASE"/>
    <property type="match status" value="1"/>
</dbReference>
<dbReference type="Pfam" id="PF02771">
    <property type="entry name" value="Acyl-CoA_dh_N"/>
    <property type="match status" value="1"/>
</dbReference>
<dbReference type="GO" id="GO:0003995">
    <property type="term" value="F:acyl-CoA dehydrogenase activity"/>
    <property type="evidence" value="ECO:0007669"/>
    <property type="project" value="TreeGrafter"/>
</dbReference>
<evidence type="ECO:0000259" key="3">
    <source>
        <dbReference type="Pfam" id="PF02771"/>
    </source>
</evidence>
<organism evidence="5 6">
    <name type="scientific">Brachybacterium muris UCD-AY4</name>
    <dbReference type="NCBI Taxonomy" id="1249481"/>
    <lineage>
        <taxon>Bacteria</taxon>
        <taxon>Bacillati</taxon>
        <taxon>Actinomycetota</taxon>
        <taxon>Actinomycetes</taxon>
        <taxon>Micrococcales</taxon>
        <taxon>Dermabacteraceae</taxon>
        <taxon>Brachybacterium</taxon>
    </lineage>
</organism>
<keyword evidence="6" id="KW-1185">Reference proteome</keyword>
<evidence type="ECO:0000313" key="5">
    <source>
        <dbReference type="EMBL" id="EYT50153.1"/>
    </source>
</evidence>
<gene>
    <name evidence="5" type="ORF">D641_0105070</name>
</gene>
<protein>
    <submittedName>
        <fullName evidence="5">Acyl-CoA dehydrogenase</fullName>
    </submittedName>
</protein>
<evidence type="ECO:0000256" key="2">
    <source>
        <dbReference type="SAM" id="MobiDB-lite"/>
    </source>
</evidence>
<dbReference type="Pfam" id="PF08028">
    <property type="entry name" value="Acyl-CoA_dh_2"/>
    <property type="match status" value="1"/>
</dbReference>
<dbReference type="InterPro" id="IPR013786">
    <property type="entry name" value="AcylCoA_DH/ox_N"/>
</dbReference>
<dbReference type="InterPro" id="IPR036250">
    <property type="entry name" value="AcylCo_DH-like_C"/>
</dbReference>
<evidence type="ECO:0000259" key="4">
    <source>
        <dbReference type="Pfam" id="PF08028"/>
    </source>
</evidence>
<dbReference type="PANTHER" id="PTHR43884:SF25">
    <property type="entry name" value="ACYL-COA DEHYDROGENASE YDBM-RELATED"/>
    <property type="match status" value="1"/>
</dbReference>
<proteinExistence type="predicted"/>
<dbReference type="OrthoDB" id="3404950at2"/>
<dbReference type="Proteomes" id="UP000019754">
    <property type="component" value="Unassembled WGS sequence"/>
</dbReference>
<dbReference type="InterPro" id="IPR009100">
    <property type="entry name" value="AcylCoA_DH/oxidase_NM_dom_sf"/>
</dbReference>
<dbReference type="InterPro" id="IPR013107">
    <property type="entry name" value="Acyl-CoA_DH_C"/>
</dbReference>
<evidence type="ECO:0000313" key="6">
    <source>
        <dbReference type="Proteomes" id="UP000019754"/>
    </source>
</evidence>
<dbReference type="AlphaFoldDB" id="A0A022L2V7"/>
<feature type="compositionally biased region" description="Low complexity" evidence="2">
    <location>
        <begin position="1"/>
        <end position="13"/>
    </location>
</feature>
<dbReference type="InterPro" id="IPR046373">
    <property type="entry name" value="Acyl-CoA_Oxase/DH_mid-dom_sf"/>
</dbReference>
<dbReference type="RefSeq" id="WP_017822718.1">
    <property type="nucleotide sequence ID" value="NZ_AORC01000005.1"/>
</dbReference>
<dbReference type="Gene3D" id="1.20.140.10">
    <property type="entry name" value="Butyryl-CoA Dehydrogenase, subunit A, domain 3"/>
    <property type="match status" value="1"/>
</dbReference>
<name>A0A022L2V7_9MICO</name>
<dbReference type="InterPro" id="IPR037069">
    <property type="entry name" value="AcylCoA_DH/ox_N_sf"/>
</dbReference>
<evidence type="ECO:0000256" key="1">
    <source>
        <dbReference type="ARBA" id="ARBA00023002"/>
    </source>
</evidence>
<dbReference type="STRING" id="1249481.D641_0105070"/>
<reference evidence="5 6" key="1">
    <citation type="journal article" date="2013" name="Genome Announc.">
        <title>Draft genome sequence of an Actinobacterium, Brachybacterium muris strain UCD-AY4.</title>
        <authorList>
            <person name="Lo J.R."/>
            <person name="Lang J.M."/>
            <person name="Darling A.E."/>
            <person name="Eisen J.A."/>
            <person name="Coil D.A."/>
        </authorList>
    </citation>
    <scope>NUCLEOTIDE SEQUENCE [LARGE SCALE GENOMIC DNA]</scope>
    <source>
        <strain evidence="5 6">UCD-AY4</strain>
    </source>
</reference>
<dbReference type="SUPFAM" id="SSF47203">
    <property type="entry name" value="Acyl-CoA dehydrogenase C-terminal domain-like"/>
    <property type="match status" value="1"/>
</dbReference>
<dbReference type="HOGENOM" id="CLU_018204_3_2_11"/>
<feature type="domain" description="Acyl-CoA dehydrogenase/oxidase N-terminal" evidence="3">
    <location>
        <begin position="40"/>
        <end position="115"/>
    </location>
</feature>
<dbReference type="PIRSF" id="PIRSF016578">
    <property type="entry name" value="HsaA"/>
    <property type="match status" value="1"/>
</dbReference>
<dbReference type="Gene3D" id="2.40.110.10">
    <property type="entry name" value="Butyryl-CoA Dehydrogenase, subunit A, domain 2"/>
    <property type="match status" value="1"/>
</dbReference>
<keyword evidence="1" id="KW-0560">Oxidoreductase</keyword>
<accession>A0A022L2V7</accession>
<feature type="domain" description="Acyl-CoA dehydrogenase C-terminal" evidence="4">
    <location>
        <begin position="276"/>
        <end position="409"/>
    </location>
</feature>
<dbReference type="Gene3D" id="1.10.540.10">
    <property type="entry name" value="Acyl-CoA dehydrogenase/oxidase, N-terminal domain"/>
    <property type="match status" value="1"/>
</dbReference>